<dbReference type="PROSITE" id="PS51892">
    <property type="entry name" value="SUBTILASE"/>
    <property type="match status" value="1"/>
</dbReference>
<dbReference type="InterPro" id="IPR023828">
    <property type="entry name" value="Peptidase_S8_Ser-AS"/>
</dbReference>
<keyword evidence="2 7" id="KW-0645">Protease</keyword>
<dbReference type="Pfam" id="PF13448">
    <property type="entry name" value="DUF4114"/>
    <property type="match status" value="1"/>
</dbReference>
<dbReference type="InterPro" id="IPR002884">
    <property type="entry name" value="P_dom"/>
</dbReference>
<evidence type="ECO:0000313" key="11">
    <source>
        <dbReference type="Proteomes" id="UP001232992"/>
    </source>
</evidence>
<dbReference type="SUPFAM" id="SSF49785">
    <property type="entry name" value="Galactose-binding domain-like"/>
    <property type="match status" value="1"/>
</dbReference>
<accession>A0ABT7BUH0</accession>
<dbReference type="SUPFAM" id="SSF52743">
    <property type="entry name" value="Subtilisin-like"/>
    <property type="match status" value="1"/>
</dbReference>
<dbReference type="InterPro" id="IPR025193">
    <property type="entry name" value="DUF4114"/>
</dbReference>
<evidence type="ECO:0000256" key="4">
    <source>
        <dbReference type="ARBA" id="ARBA00022801"/>
    </source>
</evidence>
<comment type="similarity">
    <text evidence="1">Belongs to the peptidase S8 family. Furin subfamily.</text>
</comment>
<feature type="compositionally biased region" description="Acidic residues" evidence="8">
    <location>
        <begin position="380"/>
        <end position="558"/>
    </location>
</feature>
<comment type="caution">
    <text evidence="10">The sequence shown here is derived from an EMBL/GenBank/DDBJ whole genome shotgun (WGS) entry which is preliminary data.</text>
</comment>
<dbReference type="PROSITE" id="PS51829">
    <property type="entry name" value="P_HOMO_B"/>
    <property type="match status" value="1"/>
</dbReference>
<dbReference type="PROSITE" id="PS00138">
    <property type="entry name" value="SUBTILASE_SER"/>
    <property type="match status" value="1"/>
</dbReference>
<sequence>MSVFKVIFRQDRSRFCEPRQSQTFILEPILTPSAIVEPLEESLEIESDETQEIVESAFSAESEELTVVDTEPTEVEISGEELETIPFIDRIEEVEEEEALSFFSPESGNLEQYFVSEAELNTVKQETYIEDFDATDRADNGEENLSLEVAEPSLSATTQGTFSSGRFVVGETGEVGIDYLFDGGKYKGELAIFSLEGMDEYDPDTDEFMAEAARRSQSDSELGHIVIRDRQEGARFSGELGERDYNSGTYEGVKTFTMRSGDSFAMMFVPKGQIETVADNPGGVSGARRPVFSLATTNTDDYFQLRQLVDVAGDGNTFAFEDIHVNEGSDSDYNDFIFRVEGAVGNALDIDDAIDPELDWRDSELGQELIEYARSASEEPSPEPEPEEPVAEEPSPEPEPEEPVAEEPPTEPEPEEPVAEEPPTEPEPEEPVAEEPPTEPEPEEPVAEEPSPEPEPEEPVAEEPPTEPEPEEPVAEEPSPEPEPEEPVAEEPSPEPEPEEPVAEEPSPEPEPEEPVAEEPPTEPEPEEPVAEEPPTEPEPEEPVAEEPSPEPEPEEPVAESSINLEQRPEGVDPLDYSDPNFNPNDPEVVKLLNSYQWHLRSDENPDADANISRVIEEQNITGKGVVIGIIDNGFEVDDPEKNLVGHPDLAANYRADLSYDFDENDAIPSRVLTSQLIYQEELRSLDNGFGDFLLYPTHSGVIQKAILNLDIDYESVEDLNIKLHWLDGFEQHTIPLTEVTDGRYSLDLTSEELDLGLQGKPGNTPWYLEIIDPNFTPGKTGEVVEFSIDLETLHAHGTGVAGITSAEDNQSGVRGVAPDSQWAGLRVGGDGTTDEEITRALSHQSDEIDIYNSSWGFSFFNSPFPLALSAVESGARDGRNGLGNIYVFAGGNNGAIGGNANYNSFANSRHTIAVGAIDSEGKQAFYSSPGAPLLVSAYSDNGTPENYVGITTTGPYSDDGDDSNDYFPGTFGGTSAATPIVSGIVALMLEANPNLTARDVQHILVKSAQKNDPTNDDWTQNGAGHWVNHNYGFGAVDAEAAVNLAKTWTTVAEEVQISETKNVNKRLKDKKKLKSKIKLKDDNAIALEWVEIELNADHQYKGDLEIVLEHIYRDESGKKQVSQSILSEQHFNPQYQFDDNSHTWKFTSARHWDEPSGGQWKLTVRDKKTGNDSPDNYWHDWTLNLYGTQ</sequence>
<protein>
    <submittedName>
        <fullName evidence="10">S8 family serine peptidase</fullName>
    </submittedName>
</protein>
<keyword evidence="3" id="KW-0732">Signal</keyword>
<dbReference type="CDD" id="cd04059">
    <property type="entry name" value="Peptidases_S8_Protein_convertases_Kexins_Furin-like"/>
    <property type="match status" value="1"/>
</dbReference>
<dbReference type="PANTHER" id="PTHR42884:SF14">
    <property type="entry name" value="NEUROENDOCRINE CONVERTASE 1"/>
    <property type="match status" value="1"/>
</dbReference>
<dbReference type="Proteomes" id="UP001232992">
    <property type="component" value="Unassembled WGS sequence"/>
</dbReference>
<name>A0ABT7BUH0_9CYAN</name>
<evidence type="ECO:0000256" key="8">
    <source>
        <dbReference type="SAM" id="MobiDB-lite"/>
    </source>
</evidence>
<gene>
    <name evidence="10" type="ORF">PMH09_03070</name>
</gene>
<keyword evidence="11" id="KW-1185">Reference proteome</keyword>
<feature type="domain" description="P/Homo B" evidence="9">
    <location>
        <begin position="1051"/>
        <end position="1190"/>
    </location>
</feature>
<keyword evidence="5 7" id="KW-0720">Serine protease</keyword>
<feature type="region of interest" description="Disordered" evidence="8">
    <location>
        <begin position="374"/>
        <end position="562"/>
    </location>
</feature>
<feature type="active site" description="Charge relay system" evidence="7">
    <location>
        <position position="797"/>
    </location>
</feature>
<dbReference type="Gene3D" id="2.60.120.260">
    <property type="entry name" value="Galactose-binding domain-like"/>
    <property type="match status" value="1"/>
</dbReference>
<dbReference type="InterPro" id="IPR034182">
    <property type="entry name" value="Kexin/furin"/>
</dbReference>
<feature type="active site" description="Charge relay system" evidence="7">
    <location>
        <position position="632"/>
    </location>
</feature>
<dbReference type="Pfam" id="PF00082">
    <property type="entry name" value="Peptidase_S8"/>
    <property type="match status" value="1"/>
</dbReference>
<feature type="active site" description="Charge relay system" evidence="7">
    <location>
        <position position="976"/>
    </location>
</feature>
<evidence type="ECO:0000256" key="3">
    <source>
        <dbReference type="ARBA" id="ARBA00022729"/>
    </source>
</evidence>
<evidence type="ECO:0000256" key="1">
    <source>
        <dbReference type="ARBA" id="ARBA00005325"/>
    </source>
</evidence>
<evidence type="ECO:0000259" key="9">
    <source>
        <dbReference type="PROSITE" id="PS51829"/>
    </source>
</evidence>
<proteinExistence type="inferred from homology"/>
<evidence type="ECO:0000256" key="5">
    <source>
        <dbReference type="ARBA" id="ARBA00022825"/>
    </source>
</evidence>
<evidence type="ECO:0000256" key="2">
    <source>
        <dbReference type="ARBA" id="ARBA00022670"/>
    </source>
</evidence>
<keyword evidence="4 7" id="KW-0378">Hydrolase</keyword>
<dbReference type="EMBL" id="JAQOSQ010000002">
    <property type="protein sequence ID" value="MDJ1182164.1"/>
    <property type="molecule type" value="Genomic_DNA"/>
</dbReference>
<dbReference type="RefSeq" id="WP_283756817.1">
    <property type="nucleotide sequence ID" value="NZ_JAQOSQ010000002.1"/>
</dbReference>
<keyword evidence="6" id="KW-0106">Calcium</keyword>
<dbReference type="PANTHER" id="PTHR42884">
    <property type="entry name" value="PROPROTEIN CONVERTASE SUBTILISIN/KEXIN-RELATED"/>
    <property type="match status" value="1"/>
</dbReference>
<organism evidence="10 11">
    <name type="scientific">Roseofilum casamattae BLCC-M143</name>
    <dbReference type="NCBI Taxonomy" id="3022442"/>
    <lineage>
        <taxon>Bacteria</taxon>
        <taxon>Bacillati</taxon>
        <taxon>Cyanobacteriota</taxon>
        <taxon>Cyanophyceae</taxon>
        <taxon>Desertifilales</taxon>
        <taxon>Desertifilaceae</taxon>
        <taxon>Roseofilum</taxon>
        <taxon>Roseofilum casamattae</taxon>
    </lineage>
</organism>
<dbReference type="Pfam" id="PF01483">
    <property type="entry name" value="P_proprotein"/>
    <property type="match status" value="1"/>
</dbReference>
<evidence type="ECO:0000313" key="10">
    <source>
        <dbReference type="EMBL" id="MDJ1182164.1"/>
    </source>
</evidence>
<evidence type="ECO:0000256" key="6">
    <source>
        <dbReference type="ARBA" id="ARBA00022837"/>
    </source>
</evidence>
<dbReference type="InterPro" id="IPR036852">
    <property type="entry name" value="Peptidase_S8/S53_dom_sf"/>
</dbReference>
<evidence type="ECO:0000256" key="7">
    <source>
        <dbReference type="PROSITE-ProRule" id="PRU01240"/>
    </source>
</evidence>
<dbReference type="InterPro" id="IPR008979">
    <property type="entry name" value="Galactose-bd-like_sf"/>
</dbReference>
<dbReference type="Gene3D" id="3.40.50.200">
    <property type="entry name" value="Peptidase S8/S53 domain"/>
    <property type="match status" value="2"/>
</dbReference>
<dbReference type="InterPro" id="IPR000209">
    <property type="entry name" value="Peptidase_S8/S53_dom"/>
</dbReference>
<reference evidence="10 11" key="1">
    <citation type="submission" date="2023-01" db="EMBL/GenBank/DDBJ databases">
        <title>Novel diversity within Roseofilum (Cyanobacteria; Desertifilaceae) from marine benthic mats with descriptions of four novel species.</title>
        <authorList>
            <person name="Wang Y."/>
            <person name="Berthold D.E."/>
            <person name="Hu J."/>
            <person name="Lefler F.W."/>
            <person name="Laughinghouse H.D. IV."/>
        </authorList>
    </citation>
    <scope>NUCLEOTIDE SEQUENCE [LARGE SCALE GENOMIC DNA]</scope>
    <source>
        <strain evidence="10 11">BLCC-M143</strain>
    </source>
</reference>
<dbReference type="PRINTS" id="PR00723">
    <property type="entry name" value="SUBTILISIN"/>
</dbReference>
<dbReference type="InterPro" id="IPR015500">
    <property type="entry name" value="Peptidase_S8_subtilisin-rel"/>
</dbReference>